<organism evidence="1 2">
    <name type="scientific">Laccaria amethystina LaAM-08-1</name>
    <dbReference type="NCBI Taxonomy" id="1095629"/>
    <lineage>
        <taxon>Eukaryota</taxon>
        <taxon>Fungi</taxon>
        <taxon>Dikarya</taxon>
        <taxon>Basidiomycota</taxon>
        <taxon>Agaricomycotina</taxon>
        <taxon>Agaricomycetes</taxon>
        <taxon>Agaricomycetidae</taxon>
        <taxon>Agaricales</taxon>
        <taxon>Agaricineae</taxon>
        <taxon>Hydnangiaceae</taxon>
        <taxon>Laccaria</taxon>
    </lineage>
</organism>
<dbReference type="EMBL" id="KN839213">
    <property type="protein sequence ID" value="KIJ90340.1"/>
    <property type="molecule type" value="Genomic_DNA"/>
</dbReference>
<sequence>VQHCYRQGTPTNFWDEFSHNGQRLCFTKIVQRLSERRKDEDQATAEQARAEYGADFLSFFSYKKNGVSHIKTKPSDIVKMYRLLKGISGVDSDGED</sequence>
<dbReference type="OrthoDB" id="3210866at2759"/>
<gene>
    <name evidence="1" type="ORF">K443DRAFT_116727</name>
</gene>
<dbReference type="Proteomes" id="UP000054477">
    <property type="component" value="Unassembled WGS sequence"/>
</dbReference>
<proteinExistence type="predicted"/>
<keyword evidence="2" id="KW-1185">Reference proteome</keyword>
<feature type="non-terminal residue" evidence="1">
    <location>
        <position position="1"/>
    </location>
</feature>
<evidence type="ECO:0000313" key="2">
    <source>
        <dbReference type="Proteomes" id="UP000054477"/>
    </source>
</evidence>
<evidence type="ECO:0000313" key="1">
    <source>
        <dbReference type="EMBL" id="KIJ90340.1"/>
    </source>
</evidence>
<reference evidence="2" key="2">
    <citation type="submission" date="2015-01" db="EMBL/GenBank/DDBJ databases">
        <title>Evolutionary Origins and Diversification of the Mycorrhizal Mutualists.</title>
        <authorList>
            <consortium name="DOE Joint Genome Institute"/>
            <consortium name="Mycorrhizal Genomics Consortium"/>
            <person name="Kohler A."/>
            <person name="Kuo A."/>
            <person name="Nagy L.G."/>
            <person name="Floudas D."/>
            <person name="Copeland A."/>
            <person name="Barry K.W."/>
            <person name="Cichocki N."/>
            <person name="Veneault-Fourrey C."/>
            <person name="LaButti K."/>
            <person name="Lindquist E.A."/>
            <person name="Lipzen A."/>
            <person name="Lundell T."/>
            <person name="Morin E."/>
            <person name="Murat C."/>
            <person name="Riley R."/>
            <person name="Ohm R."/>
            <person name="Sun H."/>
            <person name="Tunlid A."/>
            <person name="Henrissat B."/>
            <person name="Grigoriev I.V."/>
            <person name="Hibbett D.S."/>
            <person name="Martin F."/>
        </authorList>
    </citation>
    <scope>NUCLEOTIDE SEQUENCE [LARGE SCALE GENOMIC DNA]</scope>
    <source>
        <strain evidence="2">LaAM-08-1</strain>
    </source>
</reference>
<dbReference type="HOGENOM" id="CLU_2365262_0_0_1"/>
<dbReference type="AlphaFoldDB" id="A0A0C9WLJ1"/>
<name>A0A0C9WLJ1_9AGAR</name>
<protein>
    <submittedName>
        <fullName evidence="1">Uncharacterized protein</fullName>
    </submittedName>
</protein>
<accession>A0A0C9WLJ1</accession>
<reference evidence="1 2" key="1">
    <citation type="submission" date="2014-04" db="EMBL/GenBank/DDBJ databases">
        <authorList>
            <consortium name="DOE Joint Genome Institute"/>
            <person name="Kuo A."/>
            <person name="Kohler A."/>
            <person name="Nagy L.G."/>
            <person name="Floudas D."/>
            <person name="Copeland A."/>
            <person name="Barry K.W."/>
            <person name="Cichocki N."/>
            <person name="Veneault-Fourrey C."/>
            <person name="LaButti K."/>
            <person name="Lindquist E.A."/>
            <person name="Lipzen A."/>
            <person name="Lundell T."/>
            <person name="Morin E."/>
            <person name="Murat C."/>
            <person name="Sun H."/>
            <person name="Tunlid A."/>
            <person name="Henrissat B."/>
            <person name="Grigoriev I.V."/>
            <person name="Hibbett D.S."/>
            <person name="Martin F."/>
            <person name="Nordberg H.P."/>
            <person name="Cantor M.N."/>
            <person name="Hua S.X."/>
        </authorList>
    </citation>
    <scope>NUCLEOTIDE SEQUENCE [LARGE SCALE GENOMIC DNA]</scope>
    <source>
        <strain evidence="1 2">LaAM-08-1</strain>
    </source>
</reference>